<keyword evidence="2" id="KW-1185">Reference proteome</keyword>
<evidence type="ECO:0000313" key="2">
    <source>
        <dbReference type="Proteomes" id="UP000589818"/>
    </source>
</evidence>
<organism evidence="1 2">
    <name type="scientific">Pseudomonas umsongensis</name>
    <dbReference type="NCBI Taxonomy" id="198618"/>
    <lineage>
        <taxon>Bacteria</taxon>
        <taxon>Pseudomonadati</taxon>
        <taxon>Pseudomonadota</taxon>
        <taxon>Gammaproteobacteria</taxon>
        <taxon>Pseudomonadales</taxon>
        <taxon>Pseudomonadaceae</taxon>
        <taxon>Pseudomonas</taxon>
    </lineage>
</organism>
<comment type="caution">
    <text evidence="1">The sequence shown here is derived from an EMBL/GenBank/DDBJ whole genome shotgun (WGS) entry which is preliminary data.</text>
</comment>
<proteinExistence type="predicted"/>
<name>A0ACC5MD11_9PSED</name>
<gene>
    <name evidence="1" type="ORF">FHR69_002311</name>
</gene>
<dbReference type="Proteomes" id="UP000589818">
    <property type="component" value="Unassembled WGS sequence"/>
</dbReference>
<reference evidence="1" key="1">
    <citation type="submission" date="2020-08" db="EMBL/GenBank/DDBJ databases">
        <title>Plant associated metagenomes--Microbial community diversity and host control of community assembly across model and emerging plant ecological genomics systems.</title>
        <authorList>
            <person name="Dangl J."/>
        </authorList>
    </citation>
    <scope>NUCLEOTIDE SEQUENCE</scope>
    <source>
        <strain evidence="1">KD5</strain>
    </source>
</reference>
<protein>
    <submittedName>
        <fullName evidence="1">Uncharacterized protein</fullName>
    </submittedName>
</protein>
<accession>A0ACC5MD11</accession>
<sequence length="206" mass="23272">MNRGTLTTGISTMLQKLSELFSARRAPAGYRPGVTLEHLRRNLGLASFEQTEPTAARASLDDGSLQLEIVERTESQLLMHLVMTEFVIRVPASTEGAASFELHHSGAVRRTGIRCRQRAGDAALLARLQARLQEDSALHQALMPLDFKRLRIDLQGHQWCVRLEHMGGSEVVNRMPAFRRYIALSRDQRTWLLDTLTGLQRLLRTF</sequence>
<evidence type="ECO:0000313" key="1">
    <source>
        <dbReference type="EMBL" id="MBB2886445.1"/>
    </source>
</evidence>
<dbReference type="EMBL" id="JACHVR010000001">
    <property type="protein sequence ID" value="MBB2886445.1"/>
    <property type="molecule type" value="Genomic_DNA"/>
</dbReference>